<comment type="caution">
    <text evidence="16">The sequence shown here is derived from an EMBL/GenBank/DDBJ whole genome shotgun (WGS) entry which is preliminary data.</text>
</comment>
<dbReference type="GO" id="GO:0009088">
    <property type="term" value="P:threonine biosynthetic process"/>
    <property type="evidence" value="ECO:0007669"/>
    <property type="project" value="UniProtKB-UniRule"/>
</dbReference>
<comment type="pathway">
    <text evidence="1 13">Amino-acid biosynthesis; L-threonine biosynthesis; L-threonine from L-aspartate: step 4/5.</text>
</comment>
<dbReference type="AlphaFoldDB" id="A0A926ECX2"/>
<comment type="function">
    <text evidence="12 13">Catalyzes the ATP-dependent phosphorylation of L-homoserine to L-homoserine phosphate.</text>
</comment>
<dbReference type="PIRSF" id="PIRSF000676">
    <property type="entry name" value="Homoser_kin"/>
    <property type="match status" value="1"/>
</dbReference>
<evidence type="ECO:0000313" key="17">
    <source>
        <dbReference type="Proteomes" id="UP000660861"/>
    </source>
</evidence>
<dbReference type="InterPro" id="IPR020568">
    <property type="entry name" value="Ribosomal_Su5_D2-typ_SF"/>
</dbReference>
<keyword evidence="5 13" id="KW-0028">Amino-acid biosynthesis</keyword>
<evidence type="ECO:0000256" key="5">
    <source>
        <dbReference type="ARBA" id="ARBA00022605"/>
    </source>
</evidence>
<dbReference type="GO" id="GO:0005524">
    <property type="term" value="F:ATP binding"/>
    <property type="evidence" value="ECO:0007669"/>
    <property type="project" value="UniProtKB-UniRule"/>
</dbReference>
<dbReference type="InterPro" id="IPR014721">
    <property type="entry name" value="Ribsml_uS5_D2-typ_fold_subgr"/>
</dbReference>
<dbReference type="RefSeq" id="WP_262396555.1">
    <property type="nucleotide sequence ID" value="NZ_JACRTC010000001.1"/>
</dbReference>
<dbReference type="EMBL" id="JACRTC010000001">
    <property type="protein sequence ID" value="MBC8569457.1"/>
    <property type="molecule type" value="Genomic_DNA"/>
</dbReference>
<keyword evidence="6 13" id="KW-0808">Transferase</keyword>
<dbReference type="PRINTS" id="PR00958">
    <property type="entry name" value="HOMSERKINASE"/>
</dbReference>
<evidence type="ECO:0000256" key="13">
    <source>
        <dbReference type="HAMAP-Rule" id="MF_00384"/>
    </source>
</evidence>
<dbReference type="InterPro" id="IPR013750">
    <property type="entry name" value="GHMP_kinase_C_dom"/>
</dbReference>
<accession>A0A926ECX2</accession>
<evidence type="ECO:0000256" key="2">
    <source>
        <dbReference type="ARBA" id="ARBA00007370"/>
    </source>
</evidence>
<dbReference type="PROSITE" id="PS00627">
    <property type="entry name" value="GHMP_KINASES_ATP"/>
    <property type="match status" value="1"/>
</dbReference>
<dbReference type="InterPro" id="IPR000870">
    <property type="entry name" value="Homoserine_kinase"/>
</dbReference>
<dbReference type="GO" id="GO:0004413">
    <property type="term" value="F:homoserine kinase activity"/>
    <property type="evidence" value="ECO:0007669"/>
    <property type="project" value="UniProtKB-UniRule"/>
</dbReference>
<evidence type="ECO:0000259" key="15">
    <source>
        <dbReference type="Pfam" id="PF08544"/>
    </source>
</evidence>
<evidence type="ECO:0000256" key="10">
    <source>
        <dbReference type="ARBA" id="ARBA00022840"/>
    </source>
</evidence>
<evidence type="ECO:0000256" key="11">
    <source>
        <dbReference type="ARBA" id="ARBA00049375"/>
    </source>
</evidence>
<keyword evidence="17" id="KW-1185">Reference proteome</keyword>
<evidence type="ECO:0000259" key="14">
    <source>
        <dbReference type="Pfam" id="PF00288"/>
    </source>
</evidence>
<keyword evidence="7 13" id="KW-0791">Threonine biosynthesis</keyword>
<evidence type="ECO:0000256" key="12">
    <source>
        <dbReference type="ARBA" id="ARBA00049954"/>
    </source>
</evidence>
<dbReference type="InterPro" id="IPR006203">
    <property type="entry name" value="GHMP_knse_ATP-bd_CS"/>
</dbReference>
<protein>
    <recommendedName>
        <fullName evidence="4 13">Homoserine kinase</fullName>
        <shortName evidence="13">HK</shortName>
        <shortName evidence="13">HSK</shortName>
        <ecNumber evidence="3 13">2.7.1.39</ecNumber>
    </recommendedName>
</protein>
<dbReference type="InterPro" id="IPR006204">
    <property type="entry name" value="GHMP_kinase_N_dom"/>
</dbReference>
<dbReference type="Gene3D" id="3.30.70.890">
    <property type="entry name" value="GHMP kinase, C-terminal domain"/>
    <property type="match status" value="1"/>
</dbReference>
<evidence type="ECO:0000256" key="8">
    <source>
        <dbReference type="ARBA" id="ARBA00022741"/>
    </source>
</evidence>
<dbReference type="Gene3D" id="3.30.230.10">
    <property type="match status" value="1"/>
</dbReference>
<dbReference type="PANTHER" id="PTHR20861:SF1">
    <property type="entry name" value="HOMOSERINE KINASE"/>
    <property type="match status" value="1"/>
</dbReference>
<dbReference type="NCBIfam" id="TIGR00191">
    <property type="entry name" value="thrB"/>
    <property type="match status" value="1"/>
</dbReference>
<keyword evidence="9 13" id="KW-0418">Kinase</keyword>
<evidence type="ECO:0000256" key="7">
    <source>
        <dbReference type="ARBA" id="ARBA00022697"/>
    </source>
</evidence>
<dbReference type="HAMAP" id="MF_00384">
    <property type="entry name" value="Homoser_kinase"/>
    <property type="match status" value="1"/>
</dbReference>
<evidence type="ECO:0000256" key="1">
    <source>
        <dbReference type="ARBA" id="ARBA00005015"/>
    </source>
</evidence>
<keyword evidence="10 13" id="KW-0067">ATP-binding</keyword>
<comment type="catalytic activity">
    <reaction evidence="11 13">
        <text>L-homoserine + ATP = O-phospho-L-homoserine + ADP + H(+)</text>
        <dbReference type="Rhea" id="RHEA:13985"/>
        <dbReference type="ChEBI" id="CHEBI:15378"/>
        <dbReference type="ChEBI" id="CHEBI:30616"/>
        <dbReference type="ChEBI" id="CHEBI:57476"/>
        <dbReference type="ChEBI" id="CHEBI:57590"/>
        <dbReference type="ChEBI" id="CHEBI:456216"/>
        <dbReference type="EC" id="2.7.1.39"/>
    </reaction>
</comment>
<dbReference type="Pfam" id="PF00288">
    <property type="entry name" value="GHMP_kinases_N"/>
    <property type="match status" value="1"/>
</dbReference>
<feature type="domain" description="GHMP kinase C-terminal" evidence="15">
    <location>
        <begin position="201"/>
        <end position="272"/>
    </location>
</feature>
<dbReference type="Pfam" id="PF08544">
    <property type="entry name" value="GHMP_kinases_C"/>
    <property type="match status" value="1"/>
</dbReference>
<name>A0A926ECX2_9FIRM</name>
<evidence type="ECO:0000256" key="4">
    <source>
        <dbReference type="ARBA" id="ARBA00017858"/>
    </source>
</evidence>
<gene>
    <name evidence="13" type="primary">thrB</name>
    <name evidence="16" type="ORF">H8709_01250</name>
</gene>
<evidence type="ECO:0000256" key="6">
    <source>
        <dbReference type="ARBA" id="ARBA00022679"/>
    </source>
</evidence>
<keyword evidence="8 13" id="KW-0547">Nucleotide-binding</keyword>
<dbReference type="Proteomes" id="UP000660861">
    <property type="component" value="Unassembled WGS sequence"/>
</dbReference>
<dbReference type="SUPFAM" id="SSF54211">
    <property type="entry name" value="Ribosomal protein S5 domain 2-like"/>
    <property type="match status" value="1"/>
</dbReference>
<organism evidence="16 17">
    <name type="scientific">Zongyangia hominis</name>
    <dbReference type="NCBI Taxonomy" id="2763677"/>
    <lineage>
        <taxon>Bacteria</taxon>
        <taxon>Bacillati</taxon>
        <taxon>Bacillota</taxon>
        <taxon>Clostridia</taxon>
        <taxon>Eubacteriales</taxon>
        <taxon>Oscillospiraceae</taxon>
        <taxon>Zongyangia</taxon>
    </lineage>
</organism>
<dbReference type="InterPro" id="IPR036554">
    <property type="entry name" value="GHMP_kinase_C_sf"/>
</dbReference>
<feature type="domain" description="GHMP kinase N-terminal" evidence="14">
    <location>
        <begin position="54"/>
        <end position="136"/>
    </location>
</feature>
<evidence type="ECO:0000256" key="9">
    <source>
        <dbReference type="ARBA" id="ARBA00022777"/>
    </source>
</evidence>
<dbReference type="PANTHER" id="PTHR20861">
    <property type="entry name" value="HOMOSERINE/4-DIPHOSPHOCYTIDYL-2-C-METHYL-D-ERYTHRITOL KINASE"/>
    <property type="match status" value="1"/>
</dbReference>
<evidence type="ECO:0000256" key="3">
    <source>
        <dbReference type="ARBA" id="ARBA00012078"/>
    </source>
</evidence>
<dbReference type="GO" id="GO:0005737">
    <property type="term" value="C:cytoplasm"/>
    <property type="evidence" value="ECO:0007669"/>
    <property type="project" value="UniProtKB-SubCell"/>
</dbReference>
<evidence type="ECO:0000313" key="16">
    <source>
        <dbReference type="EMBL" id="MBC8569457.1"/>
    </source>
</evidence>
<proteinExistence type="inferred from homology"/>
<comment type="subcellular location">
    <subcellularLocation>
        <location evidence="13">Cytoplasm</location>
    </subcellularLocation>
</comment>
<keyword evidence="13" id="KW-0963">Cytoplasm</keyword>
<dbReference type="SUPFAM" id="SSF55060">
    <property type="entry name" value="GHMP Kinase, C-terminal domain"/>
    <property type="match status" value="1"/>
</dbReference>
<dbReference type="EC" id="2.7.1.39" evidence="3 13"/>
<sequence>MIQVRIPATSANIGSGFDSLGLALNLYNYIYMEQIDGIEIKSRDHTQVPTGENNLIYKTAKHLFEICGKPFTGLHIEQENNIPMTRGLGSSSACIVGGLFGANTLMGNPLSREELVNFAAVMEGHPDNSTPAILGGLVTAVIDDGKVYCVKQEITEKLRFFTFIPDFEMSTEMARAALPKVIDHRDGVFNLSRAALMSVSLYSGNFQNLKIAAQDKLHQPYRLGLIQDGDKVFDLAYELGAYAAYISGAGSTLMAIVDEAQADTFEKEARAALDRMGHASWELKKLMIDNLGTQVSV</sequence>
<feature type="binding site" evidence="13">
    <location>
        <begin position="83"/>
        <end position="93"/>
    </location>
    <ligand>
        <name>ATP</name>
        <dbReference type="ChEBI" id="CHEBI:30616"/>
    </ligand>
</feature>
<reference evidence="16" key="1">
    <citation type="submission" date="2020-08" db="EMBL/GenBank/DDBJ databases">
        <title>Genome public.</title>
        <authorList>
            <person name="Liu C."/>
            <person name="Sun Q."/>
        </authorList>
    </citation>
    <scope>NUCLEOTIDE SEQUENCE</scope>
    <source>
        <strain evidence="16">NSJ-54</strain>
    </source>
</reference>
<comment type="similarity">
    <text evidence="2 13">Belongs to the GHMP kinase family. Homoserine kinase subfamily.</text>
</comment>